<feature type="transmembrane region" description="Helical" evidence="2">
    <location>
        <begin position="276"/>
        <end position="299"/>
    </location>
</feature>
<feature type="region of interest" description="Disordered" evidence="1">
    <location>
        <begin position="28"/>
        <end position="49"/>
    </location>
</feature>
<dbReference type="AlphaFoldDB" id="A0A7E4VLU1"/>
<keyword evidence="2" id="KW-0812">Transmembrane</keyword>
<reference evidence="5" key="2">
    <citation type="submission" date="2020-10" db="UniProtKB">
        <authorList>
            <consortium name="WormBaseParasite"/>
        </authorList>
    </citation>
    <scope>IDENTIFICATION</scope>
</reference>
<feature type="chain" id="PRO_5028978052" evidence="3">
    <location>
        <begin position="22"/>
        <end position="333"/>
    </location>
</feature>
<proteinExistence type="predicted"/>
<feature type="signal peptide" evidence="3">
    <location>
        <begin position="1"/>
        <end position="21"/>
    </location>
</feature>
<protein>
    <submittedName>
        <fullName evidence="5">Thioredoxin domain-containing protein</fullName>
    </submittedName>
</protein>
<evidence type="ECO:0000313" key="5">
    <source>
        <dbReference type="WBParaSite" id="Pan_g21733.t1"/>
    </source>
</evidence>
<reference evidence="4" key="1">
    <citation type="journal article" date="2013" name="Genetics">
        <title>The draft genome and transcriptome of Panagrellus redivivus are shaped by the harsh demands of a free-living lifestyle.</title>
        <authorList>
            <person name="Srinivasan J."/>
            <person name="Dillman A.R."/>
            <person name="Macchietto M.G."/>
            <person name="Heikkinen L."/>
            <person name="Lakso M."/>
            <person name="Fracchia K.M."/>
            <person name="Antoshechkin I."/>
            <person name="Mortazavi A."/>
            <person name="Wong G."/>
            <person name="Sternberg P.W."/>
        </authorList>
    </citation>
    <scope>NUCLEOTIDE SEQUENCE [LARGE SCALE GENOMIC DNA]</scope>
    <source>
        <strain evidence="4">MT8872</strain>
    </source>
</reference>
<organism evidence="4 5">
    <name type="scientific">Panagrellus redivivus</name>
    <name type="common">Microworm</name>
    <dbReference type="NCBI Taxonomy" id="6233"/>
    <lineage>
        <taxon>Eukaryota</taxon>
        <taxon>Metazoa</taxon>
        <taxon>Ecdysozoa</taxon>
        <taxon>Nematoda</taxon>
        <taxon>Chromadorea</taxon>
        <taxon>Rhabditida</taxon>
        <taxon>Tylenchina</taxon>
        <taxon>Panagrolaimomorpha</taxon>
        <taxon>Panagrolaimoidea</taxon>
        <taxon>Panagrolaimidae</taxon>
        <taxon>Panagrellus</taxon>
    </lineage>
</organism>
<sequence>MSSPRILFAVICSTCVLLVAGANTTELTTTDEPCNRNSSQECGSTDTLETSTIEAPTTLDSVLLPSYAEVLSRSLFPCTQPHPFNPPPLVDFISDETPPDEIPHVLATKNIVVIVPQARDPYFNERFQSIMETMRCYFENVPFIFVSVETPAQACDFLNVFSDRESKAIYPVVAMVPGDSTDPFPPCRKFNKKATVVQIVVDDSVNEGAAIMIWSKTVEFFAEHSDLSTSRTGFDLLAVAMNPFLRISEYEFHYGQLDPEKRATEVTKPPTWQTSIIVATMIGFAGFIFAISAILVYGIHRENREAKKELNIRKGLAEHEELSGDVAFTKNEF</sequence>
<evidence type="ECO:0000256" key="1">
    <source>
        <dbReference type="SAM" id="MobiDB-lite"/>
    </source>
</evidence>
<accession>A0A7E4VLU1</accession>
<evidence type="ECO:0000313" key="4">
    <source>
        <dbReference type="Proteomes" id="UP000492821"/>
    </source>
</evidence>
<name>A0A7E4VLU1_PANRE</name>
<keyword evidence="3" id="KW-0732">Signal</keyword>
<evidence type="ECO:0000256" key="3">
    <source>
        <dbReference type="SAM" id="SignalP"/>
    </source>
</evidence>
<dbReference type="Proteomes" id="UP000492821">
    <property type="component" value="Unassembled WGS sequence"/>
</dbReference>
<keyword evidence="2" id="KW-1133">Transmembrane helix</keyword>
<keyword evidence="4" id="KW-1185">Reference proteome</keyword>
<dbReference type="WBParaSite" id="Pan_g21733.t1">
    <property type="protein sequence ID" value="Pan_g21733.t1"/>
    <property type="gene ID" value="Pan_g21733"/>
</dbReference>
<evidence type="ECO:0000256" key="2">
    <source>
        <dbReference type="SAM" id="Phobius"/>
    </source>
</evidence>
<keyword evidence="2" id="KW-0472">Membrane</keyword>